<reference evidence="3" key="1">
    <citation type="submission" date="2016-10" db="EMBL/GenBank/DDBJ databases">
        <authorList>
            <person name="Varghese N."/>
            <person name="Submissions S."/>
        </authorList>
    </citation>
    <scope>NUCLEOTIDE SEQUENCE [LARGE SCALE GENOMIC DNA]</scope>
    <source>
        <strain evidence="3">ANC 5109</strain>
    </source>
</reference>
<dbReference type="Proteomes" id="UP000199035">
    <property type="component" value="Unassembled WGS sequence"/>
</dbReference>
<evidence type="ECO:0000256" key="1">
    <source>
        <dbReference type="SAM" id="SignalP"/>
    </source>
</evidence>
<dbReference type="EMBL" id="FNPK01000017">
    <property type="protein sequence ID" value="SDY62072.1"/>
    <property type="molecule type" value="Genomic_DNA"/>
</dbReference>
<organism evidence="2 3">
    <name type="scientific">Acinetobacter kyonggiensis</name>
    <dbReference type="NCBI Taxonomy" id="595670"/>
    <lineage>
        <taxon>Bacteria</taxon>
        <taxon>Pseudomonadati</taxon>
        <taxon>Pseudomonadota</taxon>
        <taxon>Gammaproteobacteria</taxon>
        <taxon>Moraxellales</taxon>
        <taxon>Moraxellaceae</taxon>
        <taxon>Acinetobacter</taxon>
    </lineage>
</organism>
<evidence type="ECO:0000313" key="2">
    <source>
        <dbReference type="EMBL" id="SDY62072.1"/>
    </source>
</evidence>
<feature type="chain" id="PRO_5011587040" evidence="1">
    <location>
        <begin position="22"/>
        <end position="204"/>
    </location>
</feature>
<gene>
    <name evidence="2" type="ORF">SAMN05421643_1179</name>
</gene>
<dbReference type="AlphaFoldDB" id="A0A1H3LCD7"/>
<proteinExistence type="predicted"/>
<dbReference type="STRING" id="595670.SAMN05421643_1179"/>
<dbReference type="RefSeq" id="WP_092691349.1">
    <property type="nucleotide sequence ID" value="NZ_FNPK01000017.1"/>
</dbReference>
<evidence type="ECO:0000313" key="3">
    <source>
        <dbReference type="Proteomes" id="UP000199035"/>
    </source>
</evidence>
<keyword evidence="3" id="KW-1185">Reference proteome</keyword>
<sequence>MNKTITTIALSVAFLSSAAMANPQGNHVTVDTGLQGTLQLLTQHAKNGSALNLAINTANIDATVNIDGRYNSLNNVGDKVAAETSAIGAVNTGSINLQQGNFSAVTAGTFNGTFAAEKNAWHEVEGWHNEQSSELESSISAGVNTSYYDQFSTTLSNYSAANLAFNSGAIDASVNVDGRVNHIDGIKTSAIGAVNTGSITVTVK</sequence>
<feature type="signal peptide" evidence="1">
    <location>
        <begin position="1"/>
        <end position="21"/>
    </location>
</feature>
<accession>A0A1H3LCD7</accession>
<keyword evidence="1" id="KW-0732">Signal</keyword>
<name>A0A1H3LCD7_9GAMM</name>
<protein>
    <submittedName>
        <fullName evidence="2">Uncharacterized protein</fullName>
    </submittedName>
</protein>